<reference evidence="1" key="1">
    <citation type="submission" date="2022-06" db="EMBL/GenBank/DDBJ databases">
        <title>Phylogenomic reconstructions and comparative analyses of Kickxellomycotina fungi.</title>
        <authorList>
            <person name="Reynolds N.K."/>
            <person name="Stajich J.E."/>
            <person name="Barry K."/>
            <person name="Grigoriev I.V."/>
            <person name="Crous P."/>
            <person name="Smith M.E."/>
        </authorList>
    </citation>
    <scope>NUCLEOTIDE SEQUENCE</scope>
    <source>
        <strain evidence="1">RSA 2271</strain>
    </source>
</reference>
<sequence>MGSAADTLPKELNLGDGFNRYKFQSFRNRIEKLDVHVARRVVRNLDEPKDDTGSYFGEALASWIELNCTSDFTSFCREVRPITTSLAQLLYHKDTVVDAVEKHITKPGSLALEPLLSLTTSLAQDLQEEFYPYYLRCMGWLIPLARSPDAAVVEWVYNTIAYLFKYLTKTILTDFNTTFLAISPLLGSERQKSHAKRFAAESLSYLLRKLKGKELQSAIGFIVHSLVESSSVTIDGYCEGLALLFFECMKNVDRQLHSKAPRIFQVLLEELYKEDLEPAKPSNNHVFRLAETTWKLCLHYVKPDGSEPLWRVVYQDFDRATGKGHDSEDATNETRLLSIVSLFATGAALRKADRVDDVSQLATRAERCLDIYFGLPNMPDGEAARTNVTLMGELARLVAALLLHSPLDTVLSSGRLLLDRIFATGDARIVLSLSTTLVTMKWQHTSQLLLPHLVRYIGDNWQTSLEEILLLLLHLRQFSDFGIPAGTPSTVLSPSGQIMFPSLSAKRKKGLKTAERHGTGLRPSTDVSGAFIELLRADVDWADQLSGLQRLPPLPFEVQPMFNPTNEGPLFATASKIPTYVCLLSVLSMVSLDHGLLCDALAQFNLKLIQAVATFCADKIEVEKTNSNEQCVYWGSGSQVFPLVSLLGLGLRALGQSASQVPPASSIATLLSQWKRVVPTVLSSCPTNVTLLDGLACVGSRVRATLEIDHSGQIPVSVRAEVARLFSLDEFMELLPVFEANLSSFQHSIRLSTLKLMELFEQERFKPSDNSKEEDLVSPVSLLRSMEEIPATLESYREKANILRRLAVAVSNGRLPARYNRAFTLTTTSQLAVNLSLFWPEAVKALSAVADKLPDLFWDAVWHQLARLNDKVLLVEASLTPQSNNMYSRLQQHFGESFSHKQLPQLEGHHVECPFAYKLQSVYKRSEELFEPGLLSYQLAWHAIATSTPPNDRVDYWNVRVLLLKVLSEAGPSVAENHTKQLDPMFLDFVKTDMRINLDDRSNENDDDGEDVDEDGGDWSGSPDSTTDPDFRLLLPQSRKNAEKLLFGFLTLYSKFQHPEKGCEARRIYGLYLRLLMKGQPKLQCLALDCVLSWNDPAIKPYGENLKHLLDEIKFRDELHTFSLDPQGEAIHPEHREKLMPILLRILYGRIIL</sequence>
<comment type="caution">
    <text evidence="1">The sequence shown here is derived from an EMBL/GenBank/DDBJ whole genome shotgun (WGS) entry which is preliminary data.</text>
</comment>
<keyword evidence="2" id="KW-1185">Reference proteome</keyword>
<dbReference type="Proteomes" id="UP001145114">
    <property type="component" value="Unassembled WGS sequence"/>
</dbReference>
<protein>
    <submittedName>
        <fullName evidence="1">U3 snoRNP protein</fullName>
    </submittedName>
</protein>
<proteinExistence type="predicted"/>
<evidence type="ECO:0000313" key="2">
    <source>
        <dbReference type="Proteomes" id="UP001145114"/>
    </source>
</evidence>
<name>A0ACC1HVF0_9FUNG</name>
<evidence type="ECO:0000313" key="1">
    <source>
        <dbReference type="EMBL" id="KAJ1679300.1"/>
    </source>
</evidence>
<accession>A0ACC1HVF0</accession>
<feature type="non-terminal residue" evidence="1">
    <location>
        <position position="1153"/>
    </location>
</feature>
<gene>
    <name evidence="1" type="primary">UTP20_1</name>
    <name evidence="1" type="ORF">EV182_002333</name>
</gene>
<organism evidence="1 2">
    <name type="scientific">Spiromyces aspiralis</name>
    <dbReference type="NCBI Taxonomy" id="68401"/>
    <lineage>
        <taxon>Eukaryota</taxon>
        <taxon>Fungi</taxon>
        <taxon>Fungi incertae sedis</taxon>
        <taxon>Zoopagomycota</taxon>
        <taxon>Kickxellomycotina</taxon>
        <taxon>Kickxellomycetes</taxon>
        <taxon>Kickxellales</taxon>
        <taxon>Kickxellaceae</taxon>
        <taxon>Spiromyces</taxon>
    </lineage>
</organism>
<dbReference type="EMBL" id="JAMZIH010000471">
    <property type="protein sequence ID" value="KAJ1679300.1"/>
    <property type="molecule type" value="Genomic_DNA"/>
</dbReference>